<evidence type="ECO:0000256" key="7">
    <source>
        <dbReference type="ARBA" id="ARBA00023242"/>
    </source>
</evidence>
<dbReference type="GO" id="GO:0016787">
    <property type="term" value="F:hydrolase activity"/>
    <property type="evidence" value="ECO:0007669"/>
    <property type="project" value="UniProtKB-KW"/>
</dbReference>
<dbReference type="GO" id="GO:0005634">
    <property type="term" value="C:nucleus"/>
    <property type="evidence" value="ECO:0007669"/>
    <property type="project" value="UniProtKB-SubCell"/>
</dbReference>
<accession>A0A9Q0CFD9</accession>
<dbReference type="AlphaFoldDB" id="A0A9Q0CFD9"/>
<comment type="similarity">
    <text evidence="3">Belongs to the HARBI1 family.</text>
</comment>
<dbReference type="Proteomes" id="UP001151287">
    <property type="component" value="Unassembled WGS sequence"/>
</dbReference>
<feature type="compositionally biased region" description="Acidic residues" evidence="8">
    <location>
        <begin position="218"/>
        <end position="227"/>
    </location>
</feature>
<dbReference type="GO" id="GO:0004518">
    <property type="term" value="F:nuclease activity"/>
    <property type="evidence" value="ECO:0007669"/>
    <property type="project" value="UniProtKB-KW"/>
</dbReference>
<dbReference type="GO" id="GO:0046872">
    <property type="term" value="F:metal ion binding"/>
    <property type="evidence" value="ECO:0007669"/>
    <property type="project" value="UniProtKB-KW"/>
</dbReference>
<keyword evidence="11" id="KW-1185">Reference proteome</keyword>
<evidence type="ECO:0000256" key="5">
    <source>
        <dbReference type="ARBA" id="ARBA00022723"/>
    </source>
</evidence>
<keyword evidence="4" id="KW-0540">Nuclease</keyword>
<evidence type="ECO:0000256" key="4">
    <source>
        <dbReference type="ARBA" id="ARBA00022722"/>
    </source>
</evidence>
<evidence type="ECO:0000313" key="10">
    <source>
        <dbReference type="EMBL" id="KAJ1692918.1"/>
    </source>
</evidence>
<evidence type="ECO:0000256" key="8">
    <source>
        <dbReference type="SAM" id="MobiDB-lite"/>
    </source>
</evidence>
<dbReference type="InterPro" id="IPR045249">
    <property type="entry name" value="HARBI1-like"/>
</dbReference>
<name>A0A9Q0CFD9_9POAL</name>
<evidence type="ECO:0000256" key="2">
    <source>
        <dbReference type="ARBA" id="ARBA00004123"/>
    </source>
</evidence>
<evidence type="ECO:0000313" key="11">
    <source>
        <dbReference type="Proteomes" id="UP001151287"/>
    </source>
</evidence>
<dbReference type="PANTHER" id="PTHR22930">
    <property type="match status" value="1"/>
</dbReference>
<comment type="subcellular location">
    <subcellularLocation>
        <location evidence="2">Nucleus</location>
    </subcellularLocation>
</comment>
<gene>
    <name evidence="10" type="ORF">LUZ63_009616</name>
</gene>
<comment type="caution">
    <text evidence="10">The sequence shown here is derived from an EMBL/GenBank/DDBJ whole genome shotgun (WGS) entry which is preliminary data.</text>
</comment>
<evidence type="ECO:0000256" key="6">
    <source>
        <dbReference type="ARBA" id="ARBA00022801"/>
    </source>
</evidence>
<dbReference type="OrthoDB" id="691926at2759"/>
<dbReference type="PANTHER" id="PTHR22930:SF259">
    <property type="entry name" value="OS08G0106900 PROTEIN"/>
    <property type="match status" value="1"/>
</dbReference>
<evidence type="ECO:0000256" key="3">
    <source>
        <dbReference type="ARBA" id="ARBA00006958"/>
    </source>
</evidence>
<protein>
    <recommendedName>
        <fullName evidence="9">DDE Tnp4 domain-containing protein</fullName>
    </recommendedName>
</protein>
<organism evidence="10 11">
    <name type="scientific">Rhynchospora breviuscula</name>
    <dbReference type="NCBI Taxonomy" id="2022672"/>
    <lineage>
        <taxon>Eukaryota</taxon>
        <taxon>Viridiplantae</taxon>
        <taxon>Streptophyta</taxon>
        <taxon>Embryophyta</taxon>
        <taxon>Tracheophyta</taxon>
        <taxon>Spermatophyta</taxon>
        <taxon>Magnoliopsida</taxon>
        <taxon>Liliopsida</taxon>
        <taxon>Poales</taxon>
        <taxon>Cyperaceae</taxon>
        <taxon>Cyperoideae</taxon>
        <taxon>Rhynchosporeae</taxon>
        <taxon>Rhynchospora</taxon>
    </lineage>
</organism>
<comment type="cofactor">
    <cofactor evidence="1">
        <name>a divalent metal cation</name>
        <dbReference type="ChEBI" id="CHEBI:60240"/>
    </cofactor>
</comment>
<evidence type="ECO:0000259" key="9">
    <source>
        <dbReference type="Pfam" id="PF13359"/>
    </source>
</evidence>
<keyword evidence="7" id="KW-0539">Nucleus</keyword>
<evidence type="ECO:0000256" key="1">
    <source>
        <dbReference type="ARBA" id="ARBA00001968"/>
    </source>
</evidence>
<sequence length="233" mass="26262">MGSRGRGYGSGTKSGTILVRVRGDALGAIDGTHILAYPDDDDPCPELFRNRKGFNSQNVMAAVDFDGYFVAVVTGWEGSTHDNLILQRAIEDGFIVPPGRYYLVDGGYANTRQFLSPYRGIAYHLARFRQGQQQYGCPEELFNHRHAQLRNIVEKTFGILKSRFKVCVYMRKYKFKIQKDIIKACCILHNFIKRQNHLQNVSDEGLFGRVSENRGPSNEDEEAEDLGAGDSQT</sequence>
<dbReference type="Pfam" id="PF13359">
    <property type="entry name" value="DDE_Tnp_4"/>
    <property type="match status" value="1"/>
</dbReference>
<proteinExistence type="inferred from homology"/>
<feature type="domain" description="DDE Tnp4" evidence="9">
    <location>
        <begin position="29"/>
        <end position="190"/>
    </location>
</feature>
<dbReference type="InterPro" id="IPR027806">
    <property type="entry name" value="HARBI1_dom"/>
</dbReference>
<keyword evidence="5" id="KW-0479">Metal-binding</keyword>
<reference evidence="10" key="1">
    <citation type="journal article" date="2022" name="Cell">
        <title>Repeat-based holocentromeres influence genome architecture and karyotype evolution.</title>
        <authorList>
            <person name="Hofstatter P.G."/>
            <person name="Thangavel G."/>
            <person name="Lux T."/>
            <person name="Neumann P."/>
            <person name="Vondrak T."/>
            <person name="Novak P."/>
            <person name="Zhang M."/>
            <person name="Costa L."/>
            <person name="Castellani M."/>
            <person name="Scott A."/>
            <person name="Toegelov H."/>
            <person name="Fuchs J."/>
            <person name="Mata-Sucre Y."/>
            <person name="Dias Y."/>
            <person name="Vanzela A.L.L."/>
            <person name="Huettel B."/>
            <person name="Almeida C.C.S."/>
            <person name="Simkova H."/>
            <person name="Souza G."/>
            <person name="Pedrosa-Harand A."/>
            <person name="Macas J."/>
            <person name="Mayer K.F.X."/>
            <person name="Houben A."/>
            <person name="Marques A."/>
        </authorList>
    </citation>
    <scope>NUCLEOTIDE SEQUENCE</scope>
    <source>
        <strain evidence="10">RhyBre1mFocal</strain>
    </source>
</reference>
<feature type="region of interest" description="Disordered" evidence="8">
    <location>
        <begin position="209"/>
        <end position="233"/>
    </location>
</feature>
<keyword evidence="6" id="KW-0378">Hydrolase</keyword>
<dbReference type="EMBL" id="JAMQYH010000003">
    <property type="protein sequence ID" value="KAJ1692918.1"/>
    <property type="molecule type" value="Genomic_DNA"/>
</dbReference>